<evidence type="ECO:0000259" key="4">
    <source>
        <dbReference type="PROSITE" id="PS50893"/>
    </source>
</evidence>
<dbReference type="GO" id="GO:0005524">
    <property type="term" value="F:ATP binding"/>
    <property type="evidence" value="ECO:0007669"/>
    <property type="project" value="UniProtKB-KW"/>
</dbReference>
<keyword evidence="3 5" id="KW-0067">ATP-binding</keyword>
<dbReference type="PANTHER" id="PTHR42939:SF1">
    <property type="entry name" value="ABC TRANSPORTER ATP-BINDING PROTEIN ALBC-RELATED"/>
    <property type="match status" value="1"/>
</dbReference>
<evidence type="ECO:0000313" key="6">
    <source>
        <dbReference type="Proteomes" id="UP000295310"/>
    </source>
</evidence>
<feature type="domain" description="ABC transporter" evidence="4">
    <location>
        <begin position="3"/>
        <end position="228"/>
    </location>
</feature>
<dbReference type="GO" id="GO:0016887">
    <property type="term" value="F:ATP hydrolysis activity"/>
    <property type="evidence" value="ECO:0007669"/>
    <property type="project" value="InterPro"/>
</dbReference>
<gene>
    <name evidence="5" type="ORF">ERX27_00855</name>
</gene>
<evidence type="ECO:0000313" key="5">
    <source>
        <dbReference type="EMBL" id="TDL99024.1"/>
    </source>
</evidence>
<dbReference type="RefSeq" id="WP_133430918.1">
    <property type="nucleotide sequence ID" value="NZ_CP092172.1"/>
</dbReference>
<accession>A0A4R6BGJ2</accession>
<dbReference type="InterPro" id="IPR027417">
    <property type="entry name" value="P-loop_NTPase"/>
</dbReference>
<dbReference type="PROSITE" id="PS50893">
    <property type="entry name" value="ABC_TRANSPORTER_2"/>
    <property type="match status" value="1"/>
</dbReference>
<proteinExistence type="predicted"/>
<evidence type="ECO:0000256" key="2">
    <source>
        <dbReference type="ARBA" id="ARBA00022741"/>
    </source>
</evidence>
<dbReference type="EMBL" id="SCWA01000001">
    <property type="protein sequence ID" value="TDL99024.1"/>
    <property type="molecule type" value="Genomic_DNA"/>
</dbReference>
<dbReference type="SMART" id="SM00382">
    <property type="entry name" value="AAA"/>
    <property type="match status" value="1"/>
</dbReference>
<keyword evidence="6" id="KW-1185">Reference proteome</keyword>
<dbReference type="InterPro" id="IPR003439">
    <property type="entry name" value="ABC_transporter-like_ATP-bd"/>
</dbReference>
<dbReference type="AlphaFoldDB" id="A0A4R6BGJ2"/>
<comment type="caution">
    <text evidence="5">The sequence shown here is derived from an EMBL/GenBank/DDBJ whole genome shotgun (WGS) entry which is preliminary data.</text>
</comment>
<name>A0A4R6BGJ2_9STAP</name>
<keyword evidence="2" id="KW-0547">Nucleotide-binding</keyword>
<reference evidence="5 6" key="1">
    <citation type="submission" date="2019-01" db="EMBL/GenBank/DDBJ databases">
        <title>Draft genome sequences of the type strains of six Macrococcus species.</title>
        <authorList>
            <person name="Mazhar S."/>
            <person name="Altermann E."/>
            <person name="Hill C."/>
            <person name="Mcauliffe O."/>
        </authorList>
    </citation>
    <scope>NUCLEOTIDE SEQUENCE [LARGE SCALE GENOMIC DNA]</scope>
    <source>
        <strain evidence="5 6">CCM4811</strain>
    </source>
</reference>
<sequence length="301" mass="34436">MNVKAIEVTKSFDRYQAVREATLELEPGTIHGLLGSNGAGKTTFLKLLAGIYRADSGQILYDKREVYENTAVKEAMLFMPDIPYFFNYSNLIEMAGFYKESYPGFSDSRFHQLVKLLKLNPKQRFNRMSKGMKRQAAFILSLSCHPQVLLLDEPFDGLDPVVRHTIKNLLIQDVSNHQMSILVSSHNLREMEDFCDSISIMHEGTMLINRELDSLKRDHCKVQAAFETLPPESFYRDLKALDRKIKGRVVTCITAGSDSHIEEIITKYHPLMYDILPLTLEEIFTYEMGGHGYAIENIIVE</sequence>
<evidence type="ECO:0000256" key="1">
    <source>
        <dbReference type="ARBA" id="ARBA00022448"/>
    </source>
</evidence>
<dbReference type="InterPro" id="IPR051782">
    <property type="entry name" value="ABC_Transporter_VariousFunc"/>
</dbReference>
<protein>
    <submittedName>
        <fullName evidence="5">ABC transporter ATP-binding protein</fullName>
    </submittedName>
</protein>
<dbReference type="Gene3D" id="3.40.50.300">
    <property type="entry name" value="P-loop containing nucleotide triphosphate hydrolases"/>
    <property type="match status" value="1"/>
</dbReference>
<keyword evidence="1" id="KW-0813">Transport</keyword>
<dbReference type="CDD" id="cd03230">
    <property type="entry name" value="ABC_DR_subfamily_A"/>
    <property type="match status" value="1"/>
</dbReference>
<dbReference type="Pfam" id="PF00005">
    <property type="entry name" value="ABC_tran"/>
    <property type="match status" value="1"/>
</dbReference>
<dbReference type="InterPro" id="IPR003593">
    <property type="entry name" value="AAA+_ATPase"/>
</dbReference>
<dbReference type="Proteomes" id="UP000295310">
    <property type="component" value="Unassembled WGS sequence"/>
</dbReference>
<dbReference type="PANTHER" id="PTHR42939">
    <property type="entry name" value="ABC TRANSPORTER ATP-BINDING PROTEIN ALBC-RELATED"/>
    <property type="match status" value="1"/>
</dbReference>
<evidence type="ECO:0000256" key="3">
    <source>
        <dbReference type="ARBA" id="ARBA00022840"/>
    </source>
</evidence>
<organism evidence="5 6">
    <name type="scientific">Macrococcus brunensis</name>
    <dbReference type="NCBI Taxonomy" id="198483"/>
    <lineage>
        <taxon>Bacteria</taxon>
        <taxon>Bacillati</taxon>
        <taxon>Bacillota</taxon>
        <taxon>Bacilli</taxon>
        <taxon>Bacillales</taxon>
        <taxon>Staphylococcaceae</taxon>
        <taxon>Macrococcus</taxon>
    </lineage>
</organism>
<dbReference type="OrthoDB" id="9801987at2"/>
<dbReference type="SUPFAM" id="SSF52540">
    <property type="entry name" value="P-loop containing nucleoside triphosphate hydrolases"/>
    <property type="match status" value="1"/>
</dbReference>